<gene>
    <name evidence="8" type="ORF">KTH89_11085</name>
</gene>
<evidence type="ECO:0000313" key="8">
    <source>
        <dbReference type="EMBL" id="MBU9737086.1"/>
    </source>
</evidence>
<accession>A0A949NED8</accession>
<comment type="caution">
    <text evidence="8">The sequence shown here is derived from an EMBL/GenBank/DDBJ whole genome shotgun (WGS) entry which is preliminary data.</text>
</comment>
<sequence>MSSERTKSASGGRSKIWNRVYTCVFMANAMLFLGMQMVNTLVAKYADHLGATATIVGLVSSLFALTALIFKIVSGPSIDAFNRKYILMGAIAVIAVSFFGFSISDSVPMLIGFRLLQGCGQAFTATCCLALAADSLPADKFGIGIGTFTLAQAACQAVGPTIGLSLAQTIGYQPTFVIAGCCTMCGVLVVALIKNPIREKKKFQVSVKNIFAREAALPAVLLFFLQMTFININSFLVIFANNRGVMNIGLFYTVYAVSMLFAPTTVGKLADRFGAVKALIPAMCLFALSFLIISFSGSLPMFLAAAVVSAFGYGAAQPAVQTLCMKCVPESRRGSASSTSYIGQDLGNLAGPVLAGAIAERAGYAVMWRTMIIPVAVAIVIVIVFHTKITGVETAFKERAASGER</sequence>
<keyword evidence="9" id="KW-1185">Reference proteome</keyword>
<evidence type="ECO:0000256" key="2">
    <source>
        <dbReference type="ARBA" id="ARBA00022448"/>
    </source>
</evidence>
<dbReference type="SUPFAM" id="SSF103473">
    <property type="entry name" value="MFS general substrate transporter"/>
    <property type="match status" value="1"/>
</dbReference>
<feature type="transmembrane region" description="Helical" evidence="6">
    <location>
        <begin position="175"/>
        <end position="194"/>
    </location>
</feature>
<feature type="transmembrane region" description="Helical" evidence="6">
    <location>
        <begin position="245"/>
        <end position="262"/>
    </location>
</feature>
<protein>
    <submittedName>
        <fullName evidence="8">MFS transporter</fullName>
    </submittedName>
</protein>
<feature type="transmembrane region" description="Helical" evidence="6">
    <location>
        <begin position="274"/>
        <end position="293"/>
    </location>
</feature>
<dbReference type="EMBL" id="JAHQCW010000016">
    <property type="protein sequence ID" value="MBU9737086.1"/>
    <property type="molecule type" value="Genomic_DNA"/>
</dbReference>
<dbReference type="PANTHER" id="PTHR23531">
    <property type="entry name" value="QUINOLENE RESISTANCE PROTEIN NORA"/>
    <property type="match status" value="1"/>
</dbReference>
<feature type="transmembrane region" description="Helical" evidence="6">
    <location>
        <begin position="85"/>
        <end position="103"/>
    </location>
</feature>
<dbReference type="Pfam" id="PF07690">
    <property type="entry name" value="MFS_1"/>
    <property type="match status" value="1"/>
</dbReference>
<dbReference type="PANTHER" id="PTHR23531:SF1">
    <property type="entry name" value="QUINOLENE RESISTANCE PROTEIN NORA"/>
    <property type="match status" value="1"/>
</dbReference>
<dbReference type="InterPro" id="IPR011701">
    <property type="entry name" value="MFS"/>
</dbReference>
<organism evidence="8 9">
    <name type="scientific">Diplocloster agilis</name>
    <dbReference type="NCBI Taxonomy" id="2850323"/>
    <lineage>
        <taxon>Bacteria</taxon>
        <taxon>Bacillati</taxon>
        <taxon>Bacillota</taxon>
        <taxon>Clostridia</taxon>
        <taxon>Lachnospirales</taxon>
        <taxon>Lachnospiraceae</taxon>
        <taxon>Diplocloster</taxon>
    </lineage>
</organism>
<feature type="transmembrane region" description="Helical" evidence="6">
    <location>
        <begin position="371"/>
        <end position="389"/>
    </location>
</feature>
<feature type="domain" description="Major facilitator superfamily (MFS) profile" evidence="7">
    <location>
        <begin position="20"/>
        <end position="390"/>
    </location>
</feature>
<comment type="subcellular location">
    <subcellularLocation>
        <location evidence="1">Cell membrane</location>
        <topology evidence="1">Multi-pass membrane protein</topology>
    </subcellularLocation>
</comment>
<evidence type="ECO:0000256" key="3">
    <source>
        <dbReference type="ARBA" id="ARBA00022692"/>
    </source>
</evidence>
<dbReference type="InterPro" id="IPR036259">
    <property type="entry name" value="MFS_trans_sf"/>
</dbReference>
<dbReference type="Proteomes" id="UP000712157">
    <property type="component" value="Unassembled WGS sequence"/>
</dbReference>
<keyword evidence="2" id="KW-0813">Transport</keyword>
<keyword evidence="3 6" id="KW-0812">Transmembrane</keyword>
<keyword evidence="4 6" id="KW-1133">Transmembrane helix</keyword>
<proteinExistence type="predicted"/>
<reference evidence="8" key="1">
    <citation type="submission" date="2021-06" db="EMBL/GenBank/DDBJ databases">
        <title>Description of novel taxa of the family Lachnospiraceae.</title>
        <authorList>
            <person name="Chaplin A.V."/>
            <person name="Sokolova S.R."/>
            <person name="Pikina A.P."/>
            <person name="Korzhanova M."/>
            <person name="Belova V."/>
            <person name="Korostin D."/>
            <person name="Efimov B.A."/>
        </authorList>
    </citation>
    <scope>NUCLEOTIDE SEQUENCE</scope>
    <source>
        <strain evidence="8">ASD5720</strain>
    </source>
</reference>
<dbReference type="AlphaFoldDB" id="A0A949NED8"/>
<dbReference type="Gene3D" id="1.20.1250.20">
    <property type="entry name" value="MFS general substrate transporter like domains"/>
    <property type="match status" value="2"/>
</dbReference>
<evidence type="ECO:0000313" key="9">
    <source>
        <dbReference type="Proteomes" id="UP000712157"/>
    </source>
</evidence>
<evidence type="ECO:0000256" key="5">
    <source>
        <dbReference type="ARBA" id="ARBA00023136"/>
    </source>
</evidence>
<dbReference type="GO" id="GO:0005886">
    <property type="term" value="C:plasma membrane"/>
    <property type="evidence" value="ECO:0007669"/>
    <property type="project" value="UniProtKB-SubCell"/>
</dbReference>
<keyword evidence="5 6" id="KW-0472">Membrane</keyword>
<dbReference type="InterPro" id="IPR052714">
    <property type="entry name" value="MFS_Exporter"/>
</dbReference>
<feature type="transmembrane region" description="Helical" evidence="6">
    <location>
        <begin position="50"/>
        <end position="73"/>
    </location>
</feature>
<feature type="transmembrane region" description="Helical" evidence="6">
    <location>
        <begin position="20"/>
        <end position="38"/>
    </location>
</feature>
<evidence type="ECO:0000256" key="6">
    <source>
        <dbReference type="SAM" id="Phobius"/>
    </source>
</evidence>
<dbReference type="RefSeq" id="WP_158347725.1">
    <property type="nucleotide sequence ID" value="NZ_JAHQCW010000016.1"/>
</dbReference>
<dbReference type="PROSITE" id="PS50850">
    <property type="entry name" value="MFS"/>
    <property type="match status" value="1"/>
</dbReference>
<evidence type="ECO:0000259" key="7">
    <source>
        <dbReference type="PROSITE" id="PS50850"/>
    </source>
</evidence>
<feature type="transmembrane region" description="Helical" evidence="6">
    <location>
        <begin position="215"/>
        <end position="239"/>
    </location>
</feature>
<feature type="transmembrane region" description="Helical" evidence="6">
    <location>
        <begin position="299"/>
        <end position="316"/>
    </location>
</feature>
<evidence type="ECO:0000256" key="1">
    <source>
        <dbReference type="ARBA" id="ARBA00004651"/>
    </source>
</evidence>
<dbReference type="GO" id="GO:0022857">
    <property type="term" value="F:transmembrane transporter activity"/>
    <property type="evidence" value="ECO:0007669"/>
    <property type="project" value="InterPro"/>
</dbReference>
<dbReference type="InterPro" id="IPR020846">
    <property type="entry name" value="MFS_dom"/>
</dbReference>
<name>A0A949NED8_9FIRM</name>
<dbReference type="CDD" id="cd17489">
    <property type="entry name" value="MFS_YfcJ_like"/>
    <property type="match status" value="1"/>
</dbReference>
<evidence type="ECO:0000256" key="4">
    <source>
        <dbReference type="ARBA" id="ARBA00022989"/>
    </source>
</evidence>